<dbReference type="EMBL" id="QUWK01000005">
    <property type="protein sequence ID" value="RFU95119.1"/>
    <property type="molecule type" value="Genomic_DNA"/>
</dbReference>
<organism evidence="2 3">
    <name type="scientific">Sphaerochaeta halotolerans</name>
    <dbReference type="NCBI Taxonomy" id="2293840"/>
    <lineage>
        <taxon>Bacteria</taxon>
        <taxon>Pseudomonadati</taxon>
        <taxon>Spirochaetota</taxon>
        <taxon>Spirochaetia</taxon>
        <taxon>Spirochaetales</taxon>
        <taxon>Sphaerochaetaceae</taxon>
        <taxon>Sphaerochaeta</taxon>
    </lineage>
</organism>
<evidence type="ECO:0000313" key="2">
    <source>
        <dbReference type="EMBL" id="RFU95119.1"/>
    </source>
</evidence>
<dbReference type="SUPFAM" id="SSF52218">
    <property type="entry name" value="Flavoproteins"/>
    <property type="match status" value="1"/>
</dbReference>
<dbReference type="Pfam" id="PF12724">
    <property type="entry name" value="Flavodoxin_5"/>
    <property type="match status" value="1"/>
</dbReference>
<sequence length="135" mass="14658">MPIIYAACYGTTGACANLLSDALQGKVTVQNLAENPAGDLTGLETVVIRSSVYAGRLNKRLGFFTCNREEGRLKQLHAVMKKTVSGCQLTQQLGCSFFVAAFRKRLLIATPIPCSGKREQTMNRSPMPSSFLIAQ</sequence>
<comment type="caution">
    <text evidence="2">The sequence shown here is derived from an EMBL/GenBank/DDBJ whole genome shotgun (WGS) entry which is preliminary data.</text>
</comment>
<accession>A0A372MH56</accession>
<protein>
    <recommendedName>
        <fullName evidence="1">Flavodoxin domain-containing protein</fullName>
    </recommendedName>
</protein>
<reference evidence="2 3" key="2">
    <citation type="submission" date="2018-09" db="EMBL/GenBank/DDBJ databases">
        <title>Genome of Sphaerochaeta halotolerans strain 4-11.</title>
        <authorList>
            <person name="Nazina T.N."/>
            <person name="Sokolova D.S."/>
        </authorList>
    </citation>
    <scope>NUCLEOTIDE SEQUENCE [LARGE SCALE GENOMIC DNA]</scope>
    <source>
        <strain evidence="2 3">4-11</strain>
    </source>
</reference>
<name>A0A372MH56_9SPIR</name>
<evidence type="ECO:0000259" key="1">
    <source>
        <dbReference type="Pfam" id="PF12724"/>
    </source>
</evidence>
<proteinExistence type="predicted"/>
<dbReference type="Proteomes" id="UP000264002">
    <property type="component" value="Unassembled WGS sequence"/>
</dbReference>
<reference evidence="3" key="1">
    <citation type="submission" date="2018-08" db="EMBL/GenBank/DDBJ databases">
        <authorList>
            <person name="Grouzdev D.S."/>
            <person name="Krutkina M.S."/>
        </authorList>
    </citation>
    <scope>NUCLEOTIDE SEQUENCE [LARGE SCALE GENOMIC DNA]</scope>
    <source>
        <strain evidence="3">4-11</strain>
    </source>
</reference>
<gene>
    <name evidence="2" type="ORF">DYP60_05695</name>
</gene>
<feature type="domain" description="Flavodoxin" evidence="1">
    <location>
        <begin position="3"/>
        <end position="69"/>
    </location>
</feature>
<dbReference type="InterPro" id="IPR029039">
    <property type="entry name" value="Flavoprotein-like_sf"/>
</dbReference>
<dbReference type="AlphaFoldDB" id="A0A372MH56"/>
<evidence type="ECO:0000313" key="3">
    <source>
        <dbReference type="Proteomes" id="UP000264002"/>
    </source>
</evidence>
<dbReference type="InterPro" id="IPR026816">
    <property type="entry name" value="Flavodoxin_dom"/>
</dbReference>
<keyword evidence="3" id="KW-1185">Reference proteome</keyword>